<name>A0A1H8IEU0_9PROT</name>
<evidence type="ECO:0000313" key="2">
    <source>
        <dbReference type="Proteomes" id="UP000183898"/>
    </source>
</evidence>
<dbReference type="AlphaFoldDB" id="A0A1H8IEU0"/>
<sequence>MFVGAALLVLAVVPAINLNARIWQKNDGQEWWSESVLYNFDFALPFLSRFLYPHDLD</sequence>
<accession>A0A1H8IEU0</accession>
<protein>
    <submittedName>
        <fullName evidence="1">Uncharacterized protein</fullName>
    </submittedName>
</protein>
<gene>
    <name evidence="1" type="ORF">SAMN05216404_10651</name>
</gene>
<proteinExistence type="predicted"/>
<evidence type="ECO:0000313" key="1">
    <source>
        <dbReference type="EMBL" id="SEN66735.1"/>
    </source>
</evidence>
<dbReference type="Proteomes" id="UP000183898">
    <property type="component" value="Unassembled WGS sequence"/>
</dbReference>
<reference evidence="1 2" key="1">
    <citation type="submission" date="2016-10" db="EMBL/GenBank/DDBJ databases">
        <authorList>
            <person name="de Groot N.N."/>
        </authorList>
    </citation>
    <scope>NUCLEOTIDE SEQUENCE [LARGE SCALE GENOMIC DNA]</scope>
    <source>
        <strain evidence="1 2">Nl18</strain>
    </source>
</reference>
<organism evidence="1 2">
    <name type="scientific">Nitrosospira multiformis</name>
    <dbReference type="NCBI Taxonomy" id="1231"/>
    <lineage>
        <taxon>Bacteria</taxon>
        <taxon>Pseudomonadati</taxon>
        <taxon>Pseudomonadota</taxon>
        <taxon>Betaproteobacteria</taxon>
        <taxon>Nitrosomonadales</taxon>
        <taxon>Nitrosomonadaceae</taxon>
        <taxon>Nitrosospira</taxon>
    </lineage>
</organism>
<dbReference type="EMBL" id="FOCT01000006">
    <property type="protein sequence ID" value="SEN66735.1"/>
    <property type="molecule type" value="Genomic_DNA"/>
</dbReference>